<organism evidence="1 2">
    <name type="scientific">Acetobacter tropicalis</name>
    <dbReference type="NCBI Taxonomy" id="104102"/>
    <lineage>
        <taxon>Bacteria</taxon>
        <taxon>Pseudomonadati</taxon>
        <taxon>Pseudomonadota</taxon>
        <taxon>Alphaproteobacteria</taxon>
        <taxon>Acetobacterales</taxon>
        <taxon>Acetobacteraceae</taxon>
        <taxon>Acetobacter</taxon>
    </lineage>
</organism>
<evidence type="ECO:0000313" key="1">
    <source>
        <dbReference type="EMBL" id="GEL49849.1"/>
    </source>
</evidence>
<reference evidence="1 2" key="1">
    <citation type="submission" date="2019-07" db="EMBL/GenBank/DDBJ databases">
        <title>Whole genome shotgun sequence of Acetobacter tropicalis NBRC 16470.</title>
        <authorList>
            <person name="Hosoyama A."/>
            <person name="Uohara A."/>
            <person name="Ohji S."/>
            <person name="Ichikawa N."/>
        </authorList>
    </citation>
    <scope>NUCLEOTIDE SEQUENCE [LARGE SCALE GENOMIC DNA]</scope>
    <source>
        <strain evidence="1 2">NBRC 16470</strain>
    </source>
</reference>
<gene>
    <name evidence="1" type="ORF">ATR01nite_09240</name>
</gene>
<sequence>MIKIIDFNPETREFIELTPDNEEYHSFWYETSDYLIWRLKLLENQKAHTNEEQNEIKEIERILKDTYPMTF</sequence>
<proteinExistence type="predicted"/>
<name>A0A511FKU3_9PROT</name>
<protein>
    <submittedName>
        <fullName evidence="1">Uncharacterized protein</fullName>
    </submittedName>
</protein>
<evidence type="ECO:0000313" key="2">
    <source>
        <dbReference type="Proteomes" id="UP000321800"/>
    </source>
</evidence>
<dbReference type="RefSeq" id="WP_061474861.1">
    <property type="nucleotide sequence ID" value="NZ_BJVR01000005.1"/>
</dbReference>
<accession>A0A511FKU3</accession>
<dbReference type="EMBL" id="BJVR01000005">
    <property type="protein sequence ID" value="GEL49849.1"/>
    <property type="molecule type" value="Genomic_DNA"/>
</dbReference>
<dbReference type="AlphaFoldDB" id="A0A511FKU3"/>
<dbReference type="Proteomes" id="UP000321800">
    <property type="component" value="Unassembled WGS sequence"/>
</dbReference>
<comment type="caution">
    <text evidence="1">The sequence shown here is derived from an EMBL/GenBank/DDBJ whole genome shotgun (WGS) entry which is preliminary data.</text>
</comment>